<sequence>MVSLGMGLLGGAATGAASSGLAGGLTSGLANGSINGLTGFGKALEGVQSIGKMLGGGGGGGAPGGAAQGGQVQYGSNNGDALAGYVMQLLNQGKGGVK</sequence>
<dbReference type="EMBL" id="JAPHAV010000024">
    <property type="protein sequence ID" value="MCX2699286.1"/>
    <property type="molecule type" value="Genomic_DNA"/>
</dbReference>
<proteinExistence type="predicted"/>
<name>A0ABT3QUI9_9HYPH</name>
<evidence type="ECO:0000313" key="2">
    <source>
        <dbReference type="Proteomes" id="UP001301216"/>
    </source>
</evidence>
<comment type="caution">
    <text evidence="1">The sequence shown here is derived from an EMBL/GenBank/DDBJ whole genome shotgun (WGS) entry which is preliminary data.</text>
</comment>
<evidence type="ECO:0000313" key="1">
    <source>
        <dbReference type="EMBL" id="MCX2699286.1"/>
    </source>
</evidence>
<protein>
    <submittedName>
        <fullName evidence="1">Uncharacterized protein</fullName>
    </submittedName>
</protein>
<gene>
    <name evidence="1" type="ORF">OPR82_21515</name>
</gene>
<reference evidence="1 2" key="1">
    <citation type="submission" date="2022-11" db="EMBL/GenBank/DDBJ databases">
        <title>Brucella sp. YY2X, whole genome shotgun sequencing project.</title>
        <authorList>
            <person name="Yang Y."/>
        </authorList>
    </citation>
    <scope>NUCLEOTIDE SEQUENCE [LARGE SCALE GENOMIC DNA]</scope>
    <source>
        <strain evidence="1 2">YY2X</strain>
    </source>
</reference>
<dbReference type="RefSeq" id="WP_265987018.1">
    <property type="nucleotide sequence ID" value="NZ_JAPHAV010000024.1"/>
</dbReference>
<keyword evidence="2" id="KW-1185">Reference proteome</keyword>
<accession>A0ABT3QUI9</accession>
<organism evidence="1 2">
    <name type="scientific">Ochrobactrum chromiisoli</name>
    <dbReference type="NCBI Taxonomy" id="2993941"/>
    <lineage>
        <taxon>Bacteria</taxon>
        <taxon>Pseudomonadati</taxon>
        <taxon>Pseudomonadota</taxon>
        <taxon>Alphaproteobacteria</taxon>
        <taxon>Hyphomicrobiales</taxon>
        <taxon>Brucellaceae</taxon>
        <taxon>Brucella/Ochrobactrum group</taxon>
        <taxon>Ochrobactrum</taxon>
    </lineage>
</organism>
<dbReference type="Proteomes" id="UP001301216">
    <property type="component" value="Unassembled WGS sequence"/>
</dbReference>